<proteinExistence type="inferred from homology"/>
<comment type="similarity">
    <text evidence="1">Belongs to the LEA type 1 family.</text>
</comment>
<dbReference type="PANTHER" id="PTHR33493">
    <property type="entry name" value="LATE EMBRYOGENESIS ABUNDANT PROTEIN 6-RELATED"/>
    <property type="match status" value="1"/>
</dbReference>
<sequence>MQSAKETASNIAASAKAGMEKTKATAQEKAERMTTRDPIQKDIATQKKEERIHEAERQKLEAREHNAAAKHTGGGAYGEGYTTGGTMGGGFGHDYTTTGTGGTGAGGYTAEGGLLGSDYPQGTTGGMTGTGTGTTMGGGGRVRHQDRAPGWWADRTWDGRYILVCECV</sequence>
<accession>A0AAW2VK37</accession>
<reference evidence="3" key="2">
    <citation type="journal article" date="2024" name="Plant">
        <title>Genomic evolution and insights into agronomic trait innovations of Sesamum species.</title>
        <authorList>
            <person name="Miao H."/>
            <person name="Wang L."/>
            <person name="Qu L."/>
            <person name="Liu H."/>
            <person name="Sun Y."/>
            <person name="Le M."/>
            <person name="Wang Q."/>
            <person name="Wei S."/>
            <person name="Zheng Y."/>
            <person name="Lin W."/>
            <person name="Duan Y."/>
            <person name="Cao H."/>
            <person name="Xiong S."/>
            <person name="Wang X."/>
            <person name="Wei L."/>
            <person name="Li C."/>
            <person name="Ma Q."/>
            <person name="Ju M."/>
            <person name="Zhao R."/>
            <person name="Li G."/>
            <person name="Mu C."/>
            <person name="Tian Q."/>
            <person name="Mei H."/>
            <person name="Zhang T."/>
            <person name="Gao T."/>
            <person name="Zhang H."/>
        </authorList>
    </citation>
    <scope>NUCLEOTIDE SEQUENCE</scope>
    <source>
        <strain evidence="3">KEN1</strain>
    </source>
</reference>
<evidence type="ECO:0000256" key="2">
    <source>
        <dbReference type="SAM" id="MobiDB-lite"/>
    </source>
</evidence>
<protein>
    <submittedName>
        <fullName evidence="3">Seed maturation protein</fullName>
    </submittedName>
</protein>
<organism evidence="3">
    <name type="scientific">Sesamum latifolium</name>
    <dbReference type="NCBI Taxonomy" id="2727402"/>
    <lineage>
        <taxon>Eukaryota</taxon>
        <taxon>Viridiplantae</taxon>
        <taxon>Streptophyta</taxon>
        <taxon>Embryophyta</taxon>
        <taxon>Tracheophyta</taxon>
        <taxon>Spermatophyta</taxon>
        <taxon>Magnoliopsida</taxon>
        <taxon>eudicotyledons</taxon>
        <taxon>Gunneridae</taxon>
        <taxon>Pentapetalae</taxon>
        <taxon>asterids</taxon>
        <taxon>lamiids</taxon>
        <taxon>Lamiales</taxon>
        <taxon>Pedaliaceae</taxon>
        <taxon>Sesamum</taxon>
    </lineage>
</organism>
<dbReference type="InterPro" id="IPR005513">
    <property type="entry name" value="LEA_1"/>
</dbReference>
<dbReference type="Pfam" id="PF03760">
    <property type="entry name" value="LEA_1"/>
    <property type="match status" value="1"/>
</dbReference>
<evidence type="ECO:0000313" key="3">
    <source>
        <dbReference type="EMBL" id="KAL0428610.1"/>
    </source>
</evidence>
<feature type="compositionally biased region" description="Basic and acidic residues" evidence="2">
    <location>
        <begin position="18"/>
        <end position="56"/>
    </location>
</feature>
<dbReference type="PANTHER" id="PTHR33493:SF2">
    <property type="entry name" value="LATE EMBRYOGENESIS ABUNDANT PROTEIN 46"/>
    <property type="match status" value="1"/>
</dbReference>
<reference evidence="3" key="1">
    <citation type="submission" date="2020-06" db="EMBL/GenBank/DDBJ databases">
        <authorList>
            <person name="Li T."/>
            <person name="Hu X."/>
            <person name="Zhang T."/>
            <person name="Song X."/>
            <person name="Zhang H."/>
            <person name="Dai N."/>
            <person name="Sheng W."/>
            <person name="Hou X."/>
            <person name="Wei L."/>
        </authorList>
    </citation>
    <scope>NUCLEOTIDE SEQUENCE</scope>
    <source>
        <strain evidence="3">KEN1</strain>
        <tissue evidence="3">Leaf</tissue>
    </source>
</reference>
<feature type="compositionally biased region" description="Polar residues" evidence="2">
    <location>
        <begin position="1"/>
        <end position="12"/>
    </location>
</feature>
<dbReference type="AlphaFoldDB" id="A0AAW2VK37"/>
<comment type="caution">
    <text evidence="3">The sequence shown here is derived from an EMBL/GenBank/DDBJ whole genome shotgun (WGS) entry which is preliminary data.</text>
</comment>
<feature type="region of interest" description="Disordered" evidence="2">
    <location>
        <begin position="1"/>
        <end position="56"/>
    </location>
</feature>
<dbReference type="EMBL" id="JACGWN010000010">
    <property type="protein sequence ID" value="KAL0428610.1"/>
    <property type="molecule type" value="Genomic_DNA"/>
</dbReference>
<evidence type="ECO:0000256" key="1">
    <source>
        <dbReference type="ARBA" id="ARBA00010975"/>
    </source>
</evidence>
<name>A0AAW2VK37_9LAMI</name>
<dbReference type="GO" id="GO:0009793">
    <property type="term" value="P:embryo development ending in seed dormancy"/>
    <property type="evidence" value="ECO:0007669"/>
    <property type="project" value="InterPro"/>
</dbReference>
<gene>
    <name evidence="3" type="ORF">Slati_3035800</name>
</gene>